<feature type="region of interest" description="Disordered" evidence="6">
    <location>
        <begin position="296"/>
        <end position="318"/>
    </location>
</feature>
<evidence type="ECO:0000256" key="6">
    <source>
        <dbReference type="SAM" id="MobiDB-lite"/>
    </source>
</evidence>
<comment type="caution">
    <text evidence="9">The sequence shown here is derived from an EMBL/GenBank/DDBJ whole genome shotgun (WGS) entry which is preliminary data.</text>
</comment>
<feature type="region of interest" description="Disordered" evidence="6">
    <location>
        <begin position="360"/>
        <end position="388"/>
    </location>
</feature>
<evidence type="ECO:0000256" key="5">
    <source>
        <dbReference type="ARBA" id="ARBA00038359"/>
    </source>
</evidence>
<accession>A0ABR2UF23</accession>
<keyword evidence="3 7" id="KW-1133">Transmembrane helix</keyword>
<evidence type="ECO:0000256" key="3">
    <source>
        <dbReference type="ARBA" id="ARBA00022989"/>
    </source>
</evidence>
<dbReference type="Pfam" id="PF20684">
    <property type="entry name" value="Fung_rhodopsin"/>
    <property type="match status" value="1"/>
</dbReference>
<dbReference type="PANTHER" id="PTHR33048:SF47">
    <property type="entry name" value="INTEGRAL MEMBRANE PROTEIN-RELATED"/>
    <property type="match status" value="1"/>
</dbReference>
<feature type="transmembrane region" description="Helical" evidence="7">
    <location>
        <begin position="174"/>
        <end position="194"/>
    </location>
</feature>
<organism evidence="9 10">
    <name type="scientific">Seiridium unicorne</name>
    <dbReference type="NCBI Taxonomy" id="138068"/>
    <lineage>
        <taxon>Eukaryota</taxon>
        <taxon>Fungi</taxon>
        <taxon>Dikarya</taxon>
        <taxon>Ascomycota</taxon>
        <taxon>Pezizomycotina</taxon>
        <taxon>Sordariomycetes</taxon>
        <taxon>Xylariomycetidae</taxon>
        <taxon>Amphisphaeriales</taxon>
        <taxon>Sporocadaceae</taxon>
        <taxon>Seiridium</taxon>
    </lineage>
</organism>
<dbReference type="Proteomes" id="UP001408356">
    <property type="component" value="Unassembled WGS sequence"/>
</dbReference>
<feature type="transmembrane region" description="Helical" evidence="7">
    <location>
        <begin position="97"/>
        <end position="120"/>
    </location>
</feature>
<proteinExistence type="inferred from homology"/>
<reference evidence="9 10" key="1">
    <citation type="journal article" date="2024" name="J. Plant Pathol.">
        <title>Sequence and assembly of the genome of Seiridium unicorne, isolate CBS 538.82, causal agent of cypress canker disease.</title>
        <authorList>
            <person name="Scali E."/>
            <person name="Rocca G.D."/>
            <person name="Danti R."/>
            <person name="Garbelotto M."/>
            <person name="Barberini S."/>
            <person name="Baroncelli R."/>
            <person name="Emiliani G."/>
        </authorList>
    </citation>
    <scope>NUCLEOTIDE SEQUENCE [LARGE SCALE GENOMIC DNA]</scope>
    <source>
        <strain evidence="9 10">BM-138-508</strain>
    </source>
</reference>
<feature type="compositionally biased region" description="Basic and acidic residues" evidence="6">
    <location>
        <begin position="360"/>
        <end position="373"/>
    </location>
</feature>
<dbReference type="PANTHER" id="PTHR33048">
    <property type="entry name" value="PTH11-LIKE INTEGRAL MEMBRANE PROTEIN (AFU_ORTHOLOGUE AFUA_5G11245)"/>
    <property type="match status" value="1"/>
</dbReference>
<keyword evidence="10" id="KW-1185">Reference proteome</keyword>
<protein>
    <submittedName>
        <fullName evidence="9">Integral membrane protein</fullName>
    </submittedName>
</protein>
<gene>
    <name evidence="9" type="ORF">SUNI508_02429</name>
</gene>
<comment type="subcellular location">
    <subcellularLocation>
        <location evidence="1">Membrane</location>
        <topology evidence="1">Multi-pass membrane protein</topology>
    </subcellularLocation>
</comment>
<sequence length="388" mass="42523">MSLTPEQIEYFQEHASDDWGPSDSASAAAGLFLAYLFVGFRIWARKTGKMGFSHDDWLVIAALVPLTTYAILAWLTVSFGEGKHIIFVTNVAGFIQSYVAAIVAYAICVVLTKLSILCLYCRIFFPIKSLFYISWGFGIFILACNLALIFVTAFECIPLSSMWTGAPGKCIDTLPPFTTLGIINVVTDVGILVLPVRHIMQLRLNITQRIQVCGIFLLGGLVCVFGIIRVVALARAPPGDPSYNQVWSGIWSFCEIAIGIVAACLPTLAVLVTKAHFSKTSTSVIRLLTFTVRRSQGSSGTNTRATGQSVRDTRSGDNEYTELPEWSLVRGKSGDSMYPIHQDNADVSTFVASSLAESGKRGTDQSCYEHDPTGGRTHLQRENYSTWQ</sequence>
<feature type="domain" description="Rhodopsin" evidence="8">
    <location>
        <begin position="40"/>
        <end position="273"/>
    </location>
</feature>
<dbReference type="EMBL" id="JARVKF010000440">
    <property type="protein sequence ID" value="KAK9413230.1"/>
    <property type="molecule type" value="Genomic_DNA"/>
</dbReference>
<evidence type="ECO:0000256" key="4">
    <source>
        <dbReference type="ARBA" id="ARBA00023136"/>
    </source>
</evidence>
<evidence type="ECO:0000313" key="10">
    <source>
        <dbReference type="Proteomes" id="UP001408356"/>
    </source>
</evidence>
<dbReference type="InterPro" id="IPR049326">
    <property type="entry name" value="Rhodopsin_dom_fungi"/>
</dbReference>
<evidence type="ECO:0000256" key="1">
    <source>
        <dbReference type="ARBA" id="ARBA00004141"/>
    </source>
</evidence>
<keyword evidence="2 7" id="KW-0812">Transmembrane</keyword>
<evidence type="ECO:0000313" key="9">
    <source>
        <dbReference type="EMBL" id="KAK9413230.1"/>
    </source>
</evidence>
<feature type="compositionally biased region" description="Polar residues" evidence="6">
    <location>
        <begin position="296"/>
        <end position="310"/>
    </location>
</feature>
<evidence type="ECO:0000259" key="8">
    <source>
        <dbReference type="Pfam" id="PF20684"/>
    </source>
</evidence>
<evidence type="ECO:0000256" key="2">
    <source>
        <dbReference type="ARBA" id="ARBA00022692"/>
    </source>
</evidence>
<comment type="similarity">
    <text evidence="5">Belongs to the SAT4 family.</text>
</comment>
<feature type="transmembrane region" description="Helical" evidence="7">
    <location>
        <begin position="25"/>
        <end position="44"/>
    </location>
</feature>
<feature type="transmembrane region" description="Helical" evidence="7">
    <location>
        <begin position="56"/>
        <end position="77"/>
    </location>
</feature>
<feature type="transmembrane region" description="Helical" evidence="7">
    <location>
        <begin position="215"/>
        <end position="234"/>
    </location>
</feature>
<feature type="transmembrane region" description="Helical" evidence="7">
    <location>
        <begin position="246"/>
        <end position="272"/>
    </location>
</feature>
<dbReference type="InterPro" id="IPR052337">
    <property type="entry name" value="SAT4-like"/>
</dbReference>
<name>A0ABR2UF23_9PEZI</name>
<evidence type="ECO:0000256" key="7">
    <source>
        <dbReference type="SAM" id="Phobius"/>
    </source>
</evidence>
<keyword evidence="4 7" id="KW-0472">Membrane</keyword>
<feature type="transmembrane region" description="Helical" evidence="7">
    <location>
        <begin position="132"/>
        <end position="154"/>
    </location>
</feature>